<gene>
    <name evidence="4" type="ORF">MNB_SV-5-87</name>
</gene>
<accession>A0A1W1EFQ6</accession>
<comment type="subcellular location">
    <subcellularLocation>
        <location evidence="1">Membrane</location>
    </subcellularLocation>
</comment>
<reference evidence="4" key="1">
    <citation type="submission" date="2016-10" db="EMBL/GenBank/DDBJ databases">
        <authorList>
            <person name="de Groot N.N."/>
        </authorList>
    </citation>
    <scope>NUCLEOTIDE SEQUENCE</scope>
</reference>
<evidence type="ECO:0000313" key="4">
    <source>
        <dbReference type="EMBL" id="SFZ98841.1"/>
    </source>
</evidence>
<feature type="domain" description="Bacterial surface antigen (D15)" evidence="3">
    <location>
        <begin position="149"/>
        <end position="274"/>
    </location>
</feature>
<evidence type="ECO:0000256" key="2">
    <source>
        <dbReference type="ARBA" id="ARBA00023136"/>
    </source>
</evidence>
<organism evidence="4">
    <name type="scientific">hydrothermal vent metagenome</name>
    <dbReference type="NCBI Taxonomy" id="652676"/>
    <lineage>
        <taxon>unclassified sequences</taxon>
        <taxon>metagenomes</taxon>
        <taxon>ecological metagenomes</taxon>
    </lineage>
</organism>
<keyword evidence="2" id="KW-0472">Membrane</keyword>
<dbReference type="Gene3D" id="2.40.160.50">
    <property type="entry name" value="membrane protein fhac: a member of the omp85/tpsb transporter family"/>
    <property type="match status" value="1"/>
</dbReference>
<name>A0A1W1EFQ6_9ZZZZ</name>
<evidence type="ECO:0000256" key="1">
    <source>
        <dbReference type="ARBA" id="ARBA00004370"/>
    </source>
</evidence>
<dbReference type="Pfam" id="PF01103">
    <property type="entry name" value="Omp85"/>
    <property type="match status" value="1"/>
</dbReference>
<dbReference type="EMBL" id="FPKX01000064">
    <property type="protein sequence ID" value="SFZ98841.1"/>
    <property type="molecule type" value="Genomic_DNA"/>
</dbReference>
<evidence type="ECO:0000259" key="3">
    <source>
        <dbReference type="Pfam" id="PF01103"/>
    </source>
</evidence>
<dbReference type="GO" id="GO:0019867">
    <property type="term" value="C:outer membrane"/>
    <property type="evidence" value="ECO:0007669"/>
    <property type="project" value="InterPro"/>
</dbReference>
<proteinExistence type="predicted"/>
<dbReference type="AlphaFoldDB" id="A0A1W1EFQ6"/>
<sequence>MYGLKIIFISLCFFTLLHSAEESNETKDIGFFEFDKNLFISNDDGKFDISDFLSTKYGFMPIPIIVTEPAVGYGAGLNLMFLHDSLSSSLERKSPPSISGIFGLKTENGTLFGAAYHLGFWKEDTIRTTTAVGAFNANMNFYLRDIGVDMNLKGYLAYQELMFRLGDSNFFFGGNYLYVDMDSKKNSEELPILDPLFEHKFKMGALAAVLQYDSRDTIFTPSKGLFAKASLRRMDEHFGGDENFWRYGAKAFYFHPISDKIVFGLRVEGEAVYAGDSDEIPYISKPSINMRGIPAMRYQGEKMLMAEMQVRWEFIERWNLLAFGGAGKVYGDEFSIEHGDTVIEKNMSFLDAPIHPAGGVGFRYELARKYGLWGGLDFATSEENDFSFYITIGSAWGAF</sequence>
<dbReference type="InterPro" id="IPR000184">
    <property type="entry name" value="Bac_surfAg_D15"/>
</dbReference>
<protein>
    <submittedName>
        <fullName evidence="4">Outer membrane protein/protective antigen OMA87</fullName>
    </submittedName>
</protein>